<dbReference type="GO" id="GO:0009378">
    <property type="term" value="F:four-way junction helicase activity"/>
    <property type="evidence" value="ECO:0007669"/>
    <property type="project" value="TreeGrafter"/>
</dbReference>
<evidence type="ECO:0000259" key="17">
    <source>
        <dbReference type="PROSITE" id="PS50967"/>
    </source>
</evidence>
<dbReference type="PROSITE" id="PS50967">
    <property type="entry name" value="HRDC"/>
    <property type="match status" value="1"/>
</dbReference>
<dbReference type="Gene3D" id="3.40.50.300">
    <property type="entry name" value="P-loop containing nucleotide triphosphate hydrolases"/>
    <property type="match status" value="2"/>
</dbReference>
<dbReference type="CDD" id="cd17920">
    <property type="entry name" value="DEXHc_RecQ"/>
    <property type="match status" value="1"/>
</dbReference>
<dbReference type="SUPFAM" id="SSF46785">
    <property type="entry name" value="Winged helix' DNA-binding domain"/>
    <property type="match status" value="1"/>
</dbReference>
<dbReference type="GeneID" id="98062966"/>
<dbReference type="InterPro" id="IPR036390">
    <property type="entry name" value="WH_DNA-bd_sf"/>
</dbReference>
<evidence type="ECO:0000256" key="9">
    <source>
        <dbReference type="ARBA" id="ARBA00022833"/>
    </source>
</evidence>
<evidence type="ECO:0000256" key="15">
    <source>
        <dbReference type="ARBA" id="ARBA00034617"/>
    </source>
</evidence>
<evidence type="ECO:0000256" key="10">
    <source>
        <dbReference type="ARBA" id="ARBA00022840"/>
    </source>
</evidence>
<dbReference type="InterPro" id="IPR001650">
    <property type="entry name" value="Helicase_C-like"/>
</dbReference>
<dbReference type="OrthoDB" id="9763310at2"/>
<comment type="cofactor">
    <cofactor evidence="2">
        <name>Zn(2+)</name>
        <dbReference type="ChEBI" id="CHEBI:29105"/>
    </cofactor>
</comment>
<dbReference type="GO" id="GO:0043138">
    <property type="term" value="F:3'-5' DNA helicase activity"/>
    <property type="evidence" value="ECO:0007669"/>
    <property type="project" value="UniProtKB-EC"/>
</dbReference>
<dbReference type="GO" id="GO:0006310">
    <property type="term" value="P:DNA recombination"/>
    <property type="evidence" value="ECO:0007669"/>
    <property type="project" value="UniProtKB-UniRule"/>
</dbReference>
<name>A0A2K9P3A5_9FIRM</name>
<keyword evidence="5" id="KW-0547">Nucleotide-binding</keyword>
<dbReference type="GO" id="GO:0043590">
    <property type="term" value="C:bacterial nucleoid"/>
    <property type="evidence" value="ECO:0007669"/>
    <property type="project" value="TreeGrafter"/>
</dbReference>
<comment type="similarity">
    <text evidence="3">Belongs to the helicase family. RecQ subfamily.</text>
</comment>
<keyword evidence="4" id="KW-0479">Metal-binding</keyword>
<dbReference type="GO" id="GO:0030894">
    <property type="term" value="C:replisome"/>
    <property type="evidence" value="ECO:0007669"/>
    <property type="project" value="TreeGrafter"/>
</dbReference>
<dbReference type="GO" id="GO:0046872">
    <property type="term" value="F:metal ion binding"/>
    <property type="evidence" value="ECO:0007669"/>
    <property type="project" value="UniProtKB-KW"/>
</dbReference>
<evidence type="ECO:0000256" key="3">
    <source>
        <dbReference type="ARBA" id="ARBA00005446"/>
    </source>
</evidence>
<dbReference type="GO" id="GO:0009432">
    <property type="term" value="P:SOS response"/>
    <property type="evidence" value="ECO:0007669"/>
    <property type="project" value="UniProtKB-UniRule"/>
</dbReference>
<dbReference type="InterPro" id="IPR002121">
    <property type="entry name" value="HRDC_dom"/>
</dbReference>
<dbReference type="PANTHER" id="PTHR13710">
    <property type="entry name" value="DNA HELICASE RECQ FAMILY MEMBER"/>
    <property type="match status" value="1"/>
</dbReference>
<evidence type="ECO:0000256" key="12">
    <source>
        <dbReference type="ARBA" id="ARBA00023172"/>
    </source>
</evidence>
<dbReference type="InterPro" id="IPR018982">
    <property type="entry name" value="RQC_domain"/>
</dbReference>
<comment type="cofactor">
    <cofactor evidence="1">
        <name>Mg(2+)</name>
        <dbReference type="ChEBI" id="CHEBI:18420"/>
    </cofactor>
</comment>
<evidence type="ECO:0000256" key="4">
    <source>
        <dbReference type="ARBA" id="ARBA00022723"/>
    </source>
</evidence>
<evidence type="ECO:0000256" key="2">
    <source>
        <dbReference type="ARBA" id="ARBA00001947"/>
    </source>
</evidence>
<dbReference type="Gene3D" id="1.10.150.80">
    <property type="entry name" value="HRDC domain"/>
    <property type="match status" value="1"/>
</dbReference>
<evidence type="ECO:0000259" key="18">
    <source>
        <dbReference type="PROSITE" id="PS51192"/>
    </source>
</evidence>
<evidence type="ECO:0000256" key="6">
    <source>
        <dbReference type="ARBA" id="ARBA00022763"/>
    </source>
</evidence>
<dbReference type="InterPro" id="IPR044876">
    <property type="entry name" value="HRDC_dom_sf"/>
</dbReference>
<comment type="catalytic activity">
    <reaction evidence="15">
        <text>Couples ATP hydrolysis with the unwinding of duplex DNA by translocating in the 3'-5' direction.</text>
        <dbReference type="EC" id="5.6.2.4"/>
    </reaction>
</comment>
<evidence type="ECO:0000256" key="5">
    <source>
        <dbReference type="ARBA" id="ARBA00022741"/>
    </source>
</evidence>
<evidence type="ECO:0000259" key="19">
    <source>
        <dbReference type="PROSITE" id="PS51194"/>
    </source>
</evidence>
<dbReference type="PANTHER" id="PTHR13710:SF105">
    <property type="entry name" value="ATP-DEPENDENT DNA HELICASE Q1"/>
    <property type="match status" value="1"/>
</dbReference>
<evidence type="ECO:0000256" key="16">
    <source>
        <dbReference type="NCBIfam" id="TIGR01389"/>
    </source>
</evidence>
<dbReference type="RefSeq" id="WP_102365911.1">
    <property type="nucleotide sequence ID" value="NZ_CP020991.1"/>
</dbReference>
<keyword evidence="10" id="KW-0067">ATP-binding</keyword>
<evidence type="ECO:0000256" key="14">
    <source>
        <dbReference type="ARBA" id="ARBA00023235"/>
    </source>
</evidence>
<dbReference type="Pfam" id="PF00271">
    <property type="entry name" value="Helicase_C"/>
    <property type="match status" value="1"/>
</dbReference>
<dbReference type="GO" id="GO:0005524">
    <property type="term" value="F:ATP binding"/>
    <property type="evidence" value="ECO:0007669"/>
    <property type="project" value="UniProtKB-KW"/>
</dbReference>
<keyword evidence="8 20" id="KW-0347">Helicase</keyword>
<dbReference type="PROSITE" id="PS51194">
    <property type="entry name" value="HELICASE_CTER"/>
    <property type="match status" value="1"/>
</dbReference>
<dbReference type="Pfam" id="PF16124">
    <property type="entry name" value="RecQ_Zn_bind"/>
    <property type="match status" value="1"/>
</dbReference>
<dbReference type="PROSITE" id="PS51192">
    <property type="entry name" value="HELICASE_ATP_BIND_1"/>
    <property type="match status" value="1"/>
</dbReference>
<dbReference type="Gene3D" id="1.10.10.10">
    <property type="entry name" value="Winged helix-like DNA-binding domain superfamily/Winged helix DNA-binding domain"/>
    <property type="match status" value="1"/>
</dbReference>
<dbReference type="Pfam" id="PF00570">
    <property type="entry name" value="HRDC"/>
    <property type="match status" value="1"/>
</dbReference>
<dbReference type="FunFam" id="3.40.50.300:FF:000296">
    <property type="entry name" value="ATP-dependent DNA helicase RecQ"/>
    <property type="match status" value="1"/>
</dbReference>
<dbReference type="InterPro" id="IPR010997">
    <property type="entry name" value="HRDC-like_sf"/>
</dbReference>
<dbReference type="EC" id="5.6.2.4" evidence="16"/>
<keyword evidence="7" id="KW-0378">Hydrolase</keyword>
<feature type="domain" description="HRDC" evidence="17">
    <location>
        <begin position="531"/>
        <end position="609"/>
    </location>
</feature>
<dbReference type="InterPro" id="IPR014001">
    <property type="entry name" value="Helicase_ATP-bd"/>
</dbReference>
<evidence type="ECO:0000256" key="13">
    <source>
        <dbReference type="ARBA" id="ARBA00023204"/>
    </source>
</evidence>
<dbReference type="GO" id="GO:0006281">
    <property type="term" value="P:DNA repair"/>
    <property type="evidence" value="ECO:0007669"/>
    <property type="project" value="UniProtKB-KW"/>
</dbReference>
<dbReference type="SMART" id="SM00341">
    <property type="entry name" value="HRDC"/>
    <property type="match status" value="1"/>
</dbReference>
<dbReference type="InterPro" id="IPR006293">
    <property type="entry name" value="DNA_helicase_ATP-dep_RecQ_bac"/>
</dbReference>
<feature type="domain" description="Helicase C-terminal" evidence="19">
    <location>
        <begin position="217"/>
        <end position="363"/>
    </location>
</feature>
<dbReference type="GO" id="GO:0006260">
    <property type="term" value="P:DNA replication"/>
    <property type="evidence" value="ECO:0007669"/>
    <property type="project" value="InterPro"/>
</dbReference>
<dbReference type="SMART" id="SM00956">
    <property type="entry name" value="RQC"/>
    <property type="match status" value="1"/>
</dbReference>
<feature type="domain" description="Helicase ATP-binding" evidence="18">
    <location>
        <begin position="24"/>
        <end position="193"/>
    </location>
</feature>
<dbReference type="AlphaFoldDB" id="A0A2K9P3A5"/>
<dbReference type="GO" id="GO:0003677">
    <property type="term" value="F:DNA binding"/>
    <property type="evidence" value="ECO:0007669"/>
    <property type="project" value="UniProtKB-KW"/>
</dbReference>
<evidence type="ECO:0000256" key="8">
    <source>
        <dbReference type="ARBA" id="ARBA00022806"/>
    </source>
</evidence>
<keyword evidence="11" id="KW-0238">DNA-binding</keyword>
<evidence type="ECO:0000256" key="11">
    <source>
        <dbReference type="ARBA" id="ARBA00023125"/>
    </source>
</evidence>
<dbReference type="InterPro" id="IPR004589">
    <property type="entry name" value="DNA_helicase_ATP-dep_RecQ"/>
</dbReference>
<evidence type="ECO:0000313" key="20">
    <source>
        <dbReference type="EMBL" id="AUO19732.1"/>
    </source>
</evidence>
<sequence>MTKLEILKQYFGHEKFRSGQEDIIDNILSGKDVLGIMPTGAGKSVCYQVPAMLMDGITIVISPLISLMKDQVRSLTESGIPSAYINSSLSYRQLREVFKRAAEMQYKIIYVAPERLVTDDFLDFAENSKISMVTVDEAHCVSQWGQDFRPSYLKISEFIDTLSYRPVVSAFTATATKRVSVDICNILKLDNPFRMVTGFDRKNLYFEVQNPKYKLNALVDILNRPQNKEKSGIVYCISRKGVEEVCDELISRGFAATRYHAGLDDEERRINQDDFIYDRKTVMVATNAFGMGIDKSNVSYVVHYNMPKNIESYYQEAGRAGRDGEPAECVLLYAPKDVRINKFLIENGNENLEMTEEMRRQVIKKDLELLKHMTFYCNTYDCLRGFILKYFGETAPICCDSCSNCNTRFETVDITEEAQKILSCIYRIKRQGRAFGKNMVADVLCGSKNDNVISRHLDELTTYGIMSGMTKTRVMNIIEFLVQSGYIIKDEDNFNILVPTEKSKSILFGGDRLSMKAPKEKKAKKKPVQAETVNEGLFSKLRDLRKELAERGSVPAYVIFSDASLRDMCRILPKTLDEFETVSGVGSAKLQRYGELFVNEINDYLRIDK</sequence>
<keyword evidence="12" id="KW-0233">DNA recombination</keyword>
<keyword evidence="9" id="KW-0862">Zinc</keyword>
<dbReference type="SMART" id="SM00487">
    <property type="entry name" value="DEXDc"/>
    <property type="match status" value="1"/>
</dbReference>
<dbReference type="InterPro" id="IPR011545">
    <property type="entry name" value="DEAD/DEAH_box_helicase_dom"/>
</dbReference>
<keyword evidence="21" id="KW-1185">Reference proteome</keyword>
<dbReference type="GO" id="GO:0016787">
    <property type="term" value="F:hydrolase activity"/>
    <property type="evidence" value="ECO:0007669"/>
    <property type="project" value="UniProtKB-KW"/>
</dbReference>
<proteinExistence type="inferred from homology"/>
<dbReference type="SUPFAM" id="SSF52540">
    <property type="entry name" value="P-loop containing nucleoside triphosphate hydrolases"/>
    <property type="match status" value="1"/>
</dbReference>
<dbReference type="Proteomes" id="UP000235589">
    <property type="component" value="Chromosome"/>
</dbReference>
<dbReference type="KEGG" id="mpec:B9O19_01574"/>
<evidence type="ECO:0000313" key="21">
    <source>
        <dbReference type="Proteomes" id="UP000235589"/>
    </source>
</evidence>
<evidence type="ECO:0000256" key="1">
    <source>
        <dbReference type="ARBA" id="ARBA00001946"/>
    </source>
</evidence>
<dbReference type="SMART" id="SM00490">
    <property type="entry name" value="HELICc"/>
    <property type="match status" value="1"/>
</dbReference>
<dbReference type="Pfam" id="PF00270">
    <property type="entry name" value="DEAD"/>
    <property type="match status" value="1"/>
</dbReference>
<keyword evidence="14" id="KW-0413">Isomerase</keyword>
<gene>
    <name evidence="20" type="ORF">B9O19_01574</name>
</gene>
<keyword evidence="13" id="KW-0234">DNA repair</keyword>
<dbReference type="EMBL" id="CP020991">
    <property type="protein sequence ID" value="AUO19732.1"/>
    <property type="molecule type" value="Genomic_DNA"/>
</dbReference>
<dbReference type="NCBIfam" id="TIGR00614">
    <property type="entry name" value="recQ_fam"/>
    <property type="match status" value="1"/>
</dbReference>
<protein>
    <recommendedName>
        <fullName evidence="16">DNA helicase RecQ</fullName>
        <ecNumber evidence="16">5.6.2.4</ecNumber>
    </recommendedName>
</protein>
<dbReference type="CDD" id="cd18794">
    <property type="entry name" value="SF2_C_RecQ"/>
    <property type="match status" value="1"/>
</dbReference>
<dbReference type="InterPro" id="IPR027417">
    <property type="entry name" value="P-loop_NTPase"/>
</dbReference>
<organism evidence="20 21">
    <name type="scientific">Monoglobus pectinilyticus</name>
    <dbReference type="NCBI Taxonomy" id="1981510"/>
    <lineage>
        <taxon>Bacteria</taxon>
        <taxon>Bacillati</taxon>
        <taxon>Bacillota</taxon>
        <taxon>Clostridia</taxon>
        <taxon>Monoglobales</taxon>
        <taxon>Monoglobaceae</taxon>
        <taxon>Monoglobus</taxon>
    </lineage>
</organism>
<dbReference type="InterPro" id="IPR036388">
    <property type="entry name" value="WH-like_DNA-bd_sf"/>
</dbReference>
<evidence type="ECO:0000256" key="7">
    <source>
        <dbReference type="ARBA" id="ARBA00022801"/>
    </source>
</evidence>
<reference evidence="20 21" key="1">
    <citation type="submission" date="2017-04" db="EMBL/GenBank/DDBJ databases">
        <title>Monoglobus pectinilyticus 14 draft genome.</title>
        <authorList>
            <person name="Kim C."/>
            <person name="Rosendale D.I."/>
            <person name="Kelly W.J."/>
            <person name="Tannock G.W."/>
            <person name="Patchett M.L."/>
            <person name="Jordens J.Z."/>
        </authorList>
    </citation>
    <scope>NUCLEOTIDE SEQUENCE [LARGE SCALE GENOMIC DNA]</scope>
    <source>
        <strain evidence="20 21">14</strain>
    </source>
</reference>
<dbReference type="InterPro" id="IPR032284">
    <property type="entry name" value="RecQ_Zn-bd"/>
</dbReference>
<dbReference type="NCBIfam" id="TIGR01389">
    <property type="entry name" value="recQ"/>
    <property type="match status" value="1"/>
</dbReference>
<keyword evidence="6" id="KW-0227">DNA damage</keyword>
<accession>A0A2K9P3A5</accession>
<dbReference type="SUPFAM" id="SSF47819">
    <property type="entry name" value="HRDC-like"/>
    <property type="match status" value="1"/>
</dbReference>
<dbReference type="Pfam" id="PF09382">
    <property type="entry name" value="RQC"/>
    <property type="match status" value="1"/>
</dbReference>
<dbReference type="GO" id="GO:0005737">
    <property type="term" value="C:cytoplasm"/>
    <property type="evidence" value="ECO:0007669"/>
    <property type="project" value="TreeGrafter"/>
</dbReference>